<evidence type="ECO:0000259" key="1">
    <source>
        <dbReference type="Pfam" id="PF15149"/>
    </source>
</evidence>
<name>A0A075AZY2_ROZAC</name>
<dbReference type="STRING" id="988480.A0A075AZY2"/>
<evidence type="ECO:0000313" key="2">
    <source>
        <dbReference type="EMBL" id="EPZ35838.1"/>
    </source>
</evidence>
<dbReference type="InterPro" id="IPR048789">
    <property type="entry name" value="CATSPERB_C"/>
</dbReference>
<dbReference type="InterPro" id="IPR028748">
    <property type="entry name" value="CATSPERB"/>
</dbReference>
<dbReference type="EMBL" id="KE560735">
    <property type="protein sequence ID" value="EPZ35838.1"/>
    <property type="molecule type" value="Genomic_DNA"/>
</dbReference>
<dbReference type="OrthoDB" id="2159869at2759"/>
<dbReference type="GO" id="GO:0005929">
    <property type="term" value="C:cilium"/>
    <property type="evidence" value="ECO:0007669"/>
    <property type="project" value="TreeGrafter"/>
</dbReference>
<accession>A0A075AZY2</accession>
<feature type="domain" description="Cation channel sperm-associated protein subunit beta C-terminal" evidence="1">
    <location>
        <begin position="1051"/>
        <end position="1262"/>
    </location>
</feature>
<keyword evidence="3" id="KW-1185">Reference proteome</keyword>
<gene>
    <name evidence="2" type="ORF">O9G_003556</name>
</gene>
<dbReference type="GO" id="GO:0036128">
    <property type="term" value="C:CatSper complex"/>
    <property type="evidence" value="ECO:0007669"/>
    <property type="project" value="InterPro"/>
</dbReference>
<dbReference type="HOGENOM" id="CLU_262409_0_0_1"/>
<dbReference type="PANTHER" id="PTHR14705:SF0">
    <property type="entry name" value="CATION CHANNEL SPERM-ASSOCIATED AUXILIARY SUBUNIT BETA"/>
    <property type="match status" value="1"/>
</dbReference>
<sequence>MVKPEIKISLINSFLVLNQSYFVYTQYGEFDDDGQPVTSLTGPLTGKEVLEYSWNHRYTTPGKKHINVTVNDQPFIIANGPNLSGLTTSGLPAPSIGKALVVFSSNNCTFICDSELDCFDFQGRYLLPPRSQFSATGNLTLLVQATSKLNDNNEFDDEVWTRAYHKYGIKLDLTFSNYWSSYKFRLDSSSKLYNDSFWEFNFPYSYIANEASISAKVKKNLVIIGGCRVAPTTVDVTFPRLYLNSPACYLNGNIGGSNFANIVNTLRNDLFNPVFISTNPCNPSNAAMLFRTSASNYTGCIVAFTDNSFKTTKIFNLCLNEMGNESLLSDSICFGLTSAQCKALEILNVKFAQKSIFYLTNYGIAMARNNANAYKFSWAPFTNSTNLAIHFKENCYTEGNEELNVIVNSTSIYTASVSAALMGKWNLLNLNTTLKLISSITIPSTKANLYLFGNPINNPGDCEVNICLYNQTIILRTFNNVLSSQQVIKMFDPSMVVVGMKLHPTRFTVFVYGEQFLRSNDGGFLFEQQFSLSEYQFNDDSSIHVFERILMSKQDSIVVAITSHSMVFFGKVSSNKLLPMSNLPNYNPNQKHFFHLSNEGLLLALHTDFGMYNSTNGTEFGFLDLTTNSFRKDILKRIIIPRRSIYSGKEFQPLHTAVPIVKSDKNIEFVYKSLSDPKNDLNIFNSSVSSLYRVLLTQNAQPNSIAGSSIVSAKPPANLFGQIQNQLIPEAPSKEPSLTFKLNIMFTNESFVILSLQQSSSSSTEGWVFSSIGKTLIYKSLNILITDIQNKYNATGYIAHQGLVLGDLNNIPSGAYNIYDFRGFINDVNTFSQNLTVSSLVGNQYLITLDPGFMKFSTADLHKMILFNDTIGIVTNVTSNFTANVSFFTPMVSGTYASSEWMMFRNTIDYVYGMFPVPYLRSSPYFLKSLDCEVLSIETSYNTTSITIERHRSAQVWLRVAFRNDKITENIGLSVVLSNPSLVQRSSILTTSIDSGLIYYTLNVTLYDKGIVGETDLMFQLSEYSSSCTQEFSPLVVSVGCNGRVSLKANLHIDQYPSSFIDLPVNYRPPSSYGLAVPTSDNLYNADPSMPRYNDFMSVSRSSGTYKQCLGAKTRHDCTCGVGYNMTFKSIFSDCISKVYPVDYYSHYNPELGLYEDGHLTSTSSAATYILEEVNGRKDYCFTTSNNCSDFASVSSLPISPNTSIIWMGAELYHFKVFLIDGSYCNLQTEFMVYVINSPVSETTLNASLAMTTAVIGDIILIDIDGMSHHGSVVKTIKDQYDQIIFPEV</sequence>
<dbReference type="Proteomes" id="UP000030755">
    <property type="component" value="Unassembled WGS sequence"/>
</dbReference>
<evidence type="ECO:0000313" key="3">
    <source>
        <dbReference type="Proteomes" id="UP000030755"/>
    </source>
</evidence>
<proteinExistence type="predicted"/>
<protein>
    <recommendedName>
        <fullName evidence="1">Cation channel sperm-associated protein subunit beta C-terminal domain-containing protein</fullName>
    </recommendedName>
</protein>
<dbReference type="Pfam" id="PF15149">
    <property type="entry name" value="CATSPERB_C"/>
    <property type="match status" value="1"/>
</dbReference>
<reference evidence="2 3" key="1">
    <citation type="journal article" date="2013" name="Curr. Biol.">
        <title>Shared signatures of parasitism and phylogenomics unite Cryptomycota and microsporidia.</title>
        <authorList>
            <person name="James T.Y."/>
            <person name="Pelin A."/>
            <person name="Bonen L."/>
            <person name="Ahrendt S."/>
            <person name="Sain D."/>
            <person name="Corradi N."/>
            <person name="Stajich J.E."/>
        </authorList>
    </citation>
    <scope>NUCLEOTIDE SEQUENCE [LARGE SCALE GENOMIC DNA]</scope>
    <source>
        <strain evidence="2 3">CSF55</strain>
    </source>
</reference>
<dbReference type="PANTHER" id="PTHR14705">
    <property type="entry name" value="CATION CHANNEL SPERM-ASSOCIATED PROTEIN SUBUNIT BETA"/>
    <property type="match status" value="1"/>
</dbReference>
<organism evidence="2 3">
    <name type="scientific">Rozella allomycis (strain CSF55)</name>
    <dbReference type="NCBI Taxonomy" id="988480"/>
    <lineage>
        <taxon>Eukaryota</taxon>
        <taxon>Fungi</taxon>
        <taxon>Fungi incertae sedis</taxon>
        <taxon>Cryptomycota</taxon>
        <taxon>Cryptomycota incertae sedis</taxon>
        <taxon>Rozella</taxon>
    </lineage>
</organism>